<keyword evidence="4" id="KW-0560">Oxidoreductase</keyword>
<evidence type="ECO:0000256" key="1">
    <source>
        <dbReference type="ARBA" id="ARBA00001924"/>
    </source>
</evidence>
<dbReference type="EMBL" id="BOPZ01000013">
    <property type="protein sequence ID" value="GIM29148.1"/>
    <property type="molecule type" value="Genomic_DNA"/>
</dbReference>
<proteinExistence type="predicted"/>
<dbReference type="InterPro" id="IPR014756">
    <property type="entry name" value="Ig_E-set"/>
</dbReference>
<gene>
    <name evidence="7" type="ORF">CPJCM30710_18140</name>
</gene>
<dbReference type="GO" id="GO:0030151">
    <property type="term" value="F:molybdenum ion binding"/>
    <property type="evidence" value="ECO:0007669"/>
    <property type="project" value="InterPro"/>
</dbReference>
<comment type="caution">
    <text evidence="7">The sequence shown here is derived from an EMBL/GenBank/DDBJ whole genome shotgun (WGS) entry which is preliminary data.</text>
</comment>
<evidence type="ECO:0000256" key="2">
    <source>
        <dbReference type="ARBA" id="ARBA00022505"/>
    </source>
</evidence>
<evidence type="ECO:0000313" key="7">
    <source>
        <dbReference type="EMBL" id="GIM29148.1"/>
    </source>
</evidence>
<feature type="domain" description="Oxidoreductase molybdopterin-binding" evidence="5">
    <location>
        <begin position="45"/>
        <end position="218"/>
    </location>
</feature>
<dbReference type="Pfam" id="PF00174">
    <property type="entry name" value="Oxidored_molyb"/>
    <property type="match status" value="1"/>
</dbReference>
<dbReference type="Proteomes" id="UP000679179">
    <property type="component" value="Unassembled WGS sequence"/>
</dbReference>
<dbReference type="InterPro" id="IPR036374">
    <property type="entry name" value="OxRdtase_Mopterin-bd_sf"/>
</dbReference>
<dbReference type="GO" id="GO:0008482">
    <property type="term" value="F:sulfite oxidase activity"/>
    <property type="evidence" value="ECO:0007669"/>
    <property type="project" value="TreeGrafter"/>
</dbReference>
<evidence type="ECO:0000259" key="5">
    <source>
        <dbReference type="Pfam" id="PF00174"/>
    </source>
</evidence>
<dbReference type="PRINTS" id="PR00407">
    <property type="entry name" value="EUMOPTERIN"/>
</dbReference>
<dbReference type="InterPro" id="IPR005066">
    <property type="entry name" value="MoCF_OxRdtse_dimer"/>
</dbReference>
<evidence type="ECO:0000313" key="8">
    <source>
        <dbReference type="Proteomes" id="UP000679179"/>
    </source>
</evidence>
<dbReference type="AlphaFoldDB" id="A0A919VM23"/>
<evidence type="ECO:0000256" key="4">
    <source>
        <dbReference type="ARBA" id="ARBA00023002"/>
    </source>
</evidence>
<keyword evidence="3" id="KW-0479">Metal-binding</keyword>
<dbReference type="PANTHER" id="PTHR19372:SF7">
    <property type="entry name" value="SULFITE OXIDASE, MITOCHONDRIAL"/>
    <property type="match status" value="1"/>
</dbReference>
<keyword evidence="8" id="KW-1185">Reference proteome</keyword>
<dbReference type="CDD" id="cd02110">
    <property type="entry name" value="SO_family_Moco_dimer"/>
    <property type="match status" value="1"/>
</dbReference>
<evidence type="ECO:0000259" key="6">
    <source>
        <dbReference type="Pfam" id="PF03404"/>
    </source>
</evidence>
<protein>
    <submittedName>
        <fullName evidence="7">Sulfite oxidase</fullName>
    </submittedName>
</protein>
<dbReference type="GO" id="GO:0043546">
    <property type="term" value="F:molybdopterin cofactor binding"/>
    <property type="evidence" value="ECO:0007669"/>
    <property type="project" value="TreeGrafter"/>
</dbReference>
<dbReference type="SUPFAM" id="SSF56524">
    <property type="entry name" value="Oxidoreductase molybdopterin-binding domain"/>
    <property type="match status" value="1"/>
</dbReference>
<dbReference type="GO" id="GO:0020037">
    <property type="term" value="F:heme binding"/>
    <property type="evidence" value="ECO:0007669"/>
    <property type="project" value="TreeGrafter"/>
</dbReference>
<evidence type="ECO:0000256" key="3">
    <source>
        <dbReference type="ARBA" id="ARBA00022723"/>
    </source>
</evidence>
<dbReference type="GO" id="GO:0006790">
    <property type="term" value="P:sulfur compound metabolic process"/>
    <property type="evidence" value="ECO:0007669"/>
    <property type="project" value="TreeGrafter"/>
</dbReference>
<dbReference type="InterPro" id="IPR000572">
    <property type="entry name" value="OxRdtase_Mopterin-bd_dom"/>
</dbReference>
<accession>A0A919VM23</accession>
<keyword evidence="2" id="KW-0500">Molybdenum</keyword>
<comment type="cofactor">
    <cofactor evidence="1">
        <name>Mo-molybdopterin</name>
        <dbReference type="ChEBI" id="CHEBI:71302"/>
    </cofactor>
</comment>
<dbReference type="Pfam" id="PF03404">
    <property type="entry name" value="Mo-co_dimer"/>
    <property type="match status" value="1"/>
</dbReference>
<name>A0A919VM23_9CLOT</name>
<dbReference type="InterPro" id="IPR008335">
    <property type="entry name" value="Mopterin_OxRdtase_euk"/>
</dbReference>
<dbReference type="SUPFAM" id="SSF81296">
    <property type="entry name" value="E set domains"/>
    <property type="match status" value="1"/>
</dbReference>
<reference evidence="7" key="1">
    <citation type="submission" date="2021-03" db="EMBL/GenBank/DDBJ databases">
        <title>Taxonomic study of Clostridium polyendosporum from meadow-gley soil under rice.</title>
        <authorList>
            <person name="Kobayashi H."/>
            <person name="Tanizawa Y."/>
            <person name="Yagura M."/>
        </authorList>
    </citation>
    <scope>NUCLEOTIDE SEQUENCE</scope>
    <source>
        <strain evidence="7">JCM 30710</strain>
    </source>
</reference>
<dbReference type="Gene3D" id="3.90.420.10">
    <property type="entry name" value="Oxidoreductase, molybdopterin-binding domain"/>
    <property type="match status" value="1"/>
</dbReference>
<organism evidence="7 8">
    <name type="scientific">Clostridium polyendosporum</name>
    <dbReference type="NCBI Taxonomy" id="69208"/>
    <lineage>
        <taxon>Bacteria</taxon>
        <taxon>Bacillati</taxon>
        <taxon>Bacillota</taxon>
        <taxon>Clostridia</taxon>
        <taxon>Eubacteriales</taxon>
        <taxon>Clostridiaceae</taxon>
        <taxon>Clostridium</taxon>
    </lineage>
</organism>
<dbReference type="Gene3D" id="2.60.40.650">
    <property type="match status" value="1"/>
</dbReference>
<dbReference type="RefSeq" id="WP_246503503.1">
    <property type="nucleotide sequence ID" value="NZ_BOPZ01000013.1"/>
</dbReference>
<feature type="domain" description="Moybdenum cofactor oxidoreductase dimerisation" evidence="6">
    <location>
        <begin position="239"/>
        <end position="355"/>
    </location>
</feature>
<sequence>MKSFHSDTMKPTLKTLKLIPENKETPIHFLRNWITPSEYFYRRNHFKYPEITPQSFLLPIYGHVEAPLVFHHSYLKSMPSKKITMVLECSGNKRTYFEPKAYGEQWEDGAISHGIWKGVTLKSLLDMVVVKHGAKEIVFIGHDKGTRTDMEGIFHYARSLPIDVALQPDVLIAYELNGSTIPYEHGYPLRLIVPQWYGMASVKWLKEIQIIDHPFKGPFQTVDYVYYPHKANDLDARPVTNIKINSIIQQPLDYSILDTGTHEICGIAWSGHGSITTVELSFDNGSTWIKAKLSVDPKQKYSWTFWRYLWNVQKKGEYTILCRAEDSSGNVQPFEAEWNKKGYGFNAVYKVHIKIE</sequence>
<dbReference type="PANTHER" id="PTHR19372">
    <property type="entry name" value="SULFITE REDUCTASE"/>
    <property type="match status" value="1"/>
</dbReference>